<keyword evidence="3" id="KW-0732">Signal</keyword>
<protein>
    <submittedName>
        <fullName evidence="8">Uncharacterized protein</fullName>
    </submittedName>
</protein>
<keyword evidence="5" id="KW-0472">Membrane</keyword>
<reference evidence="8 9" key="1">
    <citation type="journal article" date="2023" name="G3 (Bethesda)">
        <title>A chromosome-length genome assembly and annotation of blackberry (Rubus argutus, cv. 'Hillquist').</title>
        <authorList>
            <person name="Bruna T."/>
            <person name="Aryal R."/>
            <person name="Dudchenko O."/>
            <person name="Sargent D.J."/>
            <person name="Mead D."/>
            <person name="Buti M."/>
            <person name="Cavallini A."/>
            <person name="Hytonen T."/>
            <person name="Andres J."/>
            <person name="Pham M."/>
            <person name="Weisz D."/>
            <person name="Mascagni F."/>
            <person name="Usai G."/>
            <person name="Natali L."/>
            <person name="Bassil N."/>
            <person name="Fernandez G.E."/>
            <person name="Lomsadze A."/>
            <person name="Armour M."/>
            <person name="Olukolu B."/>
            <person name="Poorten T."/>
            <person name="Britton C."/>
            <person name="Davik J."/>
            <person name="Ashrafi H."/>
            <person name="Aiden E.L."/>
            <person name="Borodovsky M."/>
            <person name="Worthington M."/>
        </authorList>
    </citation>
    <scope>NUCLEOTIDE SEQUENCE [LARGE SCALE GENOMIC DNA]</scope>
    <source>
        <strain evidence="8">PI 553951</strain>
    </source>
</reference>
<keyword evidence="2" id="KW-0812">Transmembrane</keyword>
<gene>
    <name evidence="8" type="ORF">M0R45_034506</name>
</gene>
<comment type="subcellular location">
    <subcellularLocation>
        <location evidence="1">Membrane</location>
        <topology evidence="1">Single-pass type I membrane protein</topology>
    </subcellularLocation>
</comment>
<dbReference type="PANTHER" id="PTHR48063:SF98">
    <property type="entry name" value="LRR RECEPTOR-LIKE SERINE_THREONINE-PROTEIN KINASE FLS2"/>
    <property type="match status" value="1"/>
</dbReference>
<sequence>MELGRCIEREREALLAIKQDLVDEYHLLSSWGLGEKLRKKIAADGKESTVITKLVIVLRLDLGADRWKDGEFTLQGKISPKLIELHDLTYLDLSGNDFNWSQIPPFIGSLTNLRYLDLSFAGFGGQIPIISLETLLTCNISILALVTCFIL</sequence>
<dbReference type="Proteomes" id="UP001457282">
    <property type="component" value="Unassembled WGS sequence"/>
</dbReference>
<organism evidence="8 9">
    <name type="scientific">Rubus argutus</name>
    <name type="common">Southern blackberry</name>
    <dbReference type="NCBI Taxonomy" id="59490"/>
    <lineage>
        <taxon>Eukaryota</taxon>
        <taxon>Viridiplantae</taxon>
        <taxon>Streptophyta</taxon>
        <taxon>Embryophyta</taxon>
        <taxon>Tracheophyta</taxon>
        <taxon>Spermatophyta</taxon>
        <taxon>Magnoliopsida</taxon>
        <taxon>eudicotyledons</taxon>
        <taxon>Gunneridae</taxon>
        <taxon>Pentapetalae</taxon>
        <taxon>rosids</taxon>
        <taxon>fabids</taxon>
        <taxon>Rosales</taxon>
        <taxon>Rosaceae</taxon>
        <taxon>Rosoideae</taxon>
        <taxon>Rosoideae incertae sedis</taxon>
        <taxon>Rubus</taxon>
    </lineage>
</organism>
<dbReference type="PANTHER" id="PTHR48063">
    <property type="entry name" value="LRR RECEPTOR-LIKE KINASE"/>
    <property type="match status" value="1"/>
</dbReference>
<evidence type="ECO:0000256" key="2">
    <source>
        <dbReference type="ARBA" id="ARBA00022692"/>
    </source>
</evidence>
<keyword evidence="7" id="KW-0325">Glycoprotein</keyword>
<dbReference type="InterPro" id="IPR046956">
    <property type="entry name" value="RLP23-like"/>
</dbReference>
<evidence type="ECO:0000256" key="6">
    <source>
        <dbReference type="ARBA" id="ARBA00023170"/>
    </source>
</evidence>
<evidence type="ECO:0000256" key="3">
    <source>
        <dbReference type="ARBA" id="ARBA00022729"/>
    </source>
</evidence>
<keyword evidence="9" id="KW-1185">Reference proteome</keyword>
<evidence type="ECO:0000256" key="4">
    <source>
        <dbReference type="ARBA" id="ARBA00022989"/>
    </source>
</evidence>
<dbReference type="AlphaFoldDB" id="A0AAW1VUP0"/>
<proteinExistence type="predicted"/>
<keyword evidence="4" id="KW-1133">Transmembrane helix</keyword>
<dbReference type="GO" id="GO:0016020">
    <property type="term" value="C:membrane"/>
    <property type="evidence" value="ECO:0007669"/>
    <property type="project" value="UniProtKB-SubCell"/>
</dbReference>
<comment type="caution">
    <text evidence="8">The sequence shown here is derived from an EMBL/GenBank/DDBJ whole genome shotgun (WGS) entry which is preliminary data.</text>
</comment>
<accession>A0AAW1VUP0</accession>
<evidence type="ECO:0000256" key="7">
    <source>
        <dbReference type="ARBA" id="ARBA00023180"/>
    </source>
</evidence>
<dbReference type="InterPro" id="IPR032675">
    <property type="entry name" value="LRR_dom_sf"/>
</dbReference>
<dbReference type="SUPFAM" id="SSF52058">
    <property type="entry name" value="L domain-like"/>
    <property type="match status" value="1"/>
</dbReference>
<dbReference type="EMBL" id="JBEDUW010000007">
    <property type="protein sequence ID" value="KAK9910549.1"/>
    <property type="molecule type" value="Genomic_DNA"/>
</dbReference>
<dbReference type="Pfam" id="PF00560">
    <property type="entry name" value="LRR_1"/>
    <property type="match status" value="1"/>
</dbReference>
<name>A0AAW1VUP0_RUBAR</name>
<evidence type="ECO:0000256" key="1">
    <source>
        <dbReference type="ARBA" id="ARBA00004479"/>
    </source>
</evidence>
<evidence type="ECO:0000313" key="8">
    <source>
        <dbReference type="EMBL" id="KAK9910549.1"/>
    </source>
</evidence>
<dbReference type="Gene3D" id="3.80.10.10">
    <property type="entry name" value="Ribonuclease Inhibitor"/>
    <property type="match status" value="1"/>
</dbReference>
<keyword evidence="6" id="KW-0675">Receptor</keyword>
<evidence type="ECO:0000256" key="5">
    <source>
        <dbReference type="ARBA" id="ARBA00023136"/>
    </source>
</evidence>
<evidence type="ECO:0000313" key="9">
    <source>
        <dbReference type="Proteomes" id="UP001457282"/>
    </source>
</evidence>
<dbReference type="InterPro" id="IPR001611">
    <property type="entry name" value="Leu-rich_rpt"/>
</dbReference>